<dbReference type="Pfam" id="PF02436">
    <property type="entry name" value="PYC_OADA"/>
    <property type="match status" value="1"/>
</dbReference>
<dbReference type="GO" id="GO:0005524">
    <property type="term" value="F:ATP binding"/>
    <property type="evidence" value="ECO:0007669"/>
    <property type="project" value="UniProtKB-UniRule"/>
</dbReference>
<reference evidence="15" key="1">
    <citation type="submission" date="2022-11" db="UniProtKB">
        <authorList>
            <consortium name="WormBaseParasite"/>
        </authorList>
    </citation>
    <scope>IDENTIFICATION</scope>
</reference>
<dbReference type="InterPro" id="IPR011764">
    <property type="entry name" value="Biotin_carboxylation_dom"/>
</dbReference>
<dbReference type="Proteomes" id="UP000887569">
    <property type="component" value="Unplaced"/>
</dbReference>
<dbReference type="Gene3D" id="3.10.600.10">
    <property type="entry name" value="pyruvate carboxylase f1077a mutant domain"/>
    <property type="match status" value="1"/>
</dbReference>
<feature type="transmembrane region" description="Helical" evidence="9">
    <location>
        <begin position="39"/>
        <end position="61"/>
    </location>
</feature>
<dbReference type="PROSITE" id="PS50975">
    <property type="entry name" value="ATP_GRASP"/>
    <property type="match status" value="1"/>
</dbReference>
<dbReference type="InterPro" id="IPR005930">
    <property type="entry name" value="Pyruv_COase"/>
</dbReference>
<organism evidence="14 15">
    <name type="scientific">Parascaris univalens</name>
    <name type="common">Nematode worm</name>
    <dbReference type="NCBI Taxonomy" id="6257"/>
    <lineage>
        <taxon>Eukaryota</taxon>
        <taxon>Metazoa</taxon>
        <taxon>Ecdysozoa</taxon>
        <taxon>Nematoda</taxon>
        <taxon>Chromadorea</taxon>
        <taxon>Rhabditida</taxon>
        <taxon>Spirurina</taxon>
        <taxon>Ascaridomorpha</taxon>
        <taxon>Ascaridoidea</taxon>
        <taxon>Ascarididae</taxon>
        <taxon>Parascaris</taxon>
    </lineage>
</organism>
<keyword evidence="4" id="KW-0479">Metal-binding</keyword>
<dbReference type="NCBIfam" id="NF006761">
    <property type="entry name" value="PRK09282.1"/>
    <property type="match status" value="1"/>
</dbReference>
<dbReference type="InterPro" id="IPR005479">
    <property type="entry name" value="CPAse_ATP-bd"/>
</dbReference>
<dbReference type="WBParaSite" id="PgR202_g003_t01">
    <property type="protein sequence ID" value="PgR202_g003_t01"/>
    <property type="gene ID" value="PgR202_g003"/>
</dbReference>
<dbReference type="GO" id="GO:0006094">
    <property type="term" value="P:gluconeogenesis"/>
    <property type="evidence" value="ECO:0007669"/>
    <property type="project" value="InterPro"/>
</dbReference>
<dbReference type="PROSITE" id="PS50979">
    <property type="entry name" value="BC"/>
    <property type="match status" value="1"/>
</dbReference>
<dbReference type="SMART" id="SM00878">
    <property type="entry name" value="Biotin_carb_C"/>
    <property type="match status" value="1"/>
</dbReference>
<proteinExistence type="predicted"/>
<keyword evidence="14" id="KW-1185">Reference proteome</keyword>
<evidence type="ECO:0000256" key="1">
    <source>
        <dbReference type="ARBA" id="ARBA00001953"/>
    </source>
</evidence>
<keyword evidence="3" id="KW-0436">Ligase</keyword>
<dbReference type="InterPro" id="IPR016185">
    <property type="entry name" value="PreATP-grasp_dom_sf"/>
</dbReference>
<dbReference type="Gene3D" id="3.30.470.20">
    <property type="entry name" value="ATP-grasp fold, B domain"/>
    <property type="match status" value="1"/>
</dbReference>
<feature type="domain" description="Lipoyl-binding" evidence="10">
    <location>
        <begin position="1165"/>
        <end position="1240"/>
    </location>
</feature>
<keyword evidence="7" id="KW-0092">Biotin</keyword>
<dbReference type="CDD" id="cd07937">
    <property type="entry name" value="DRE_TIM_PC_TC_5S"/>
    <property type="match status" value="1"/>
</dbReference>
<dbReference type="PROSITE" id="PS00867">
    <property type="entry name" value="CPSASE_2"/>
    <property type="match status" value="1"/>
</dbReference>
<evidence type="ECO:0000256" key="7">
    <source>
        <dbReference type="ARBA" id="ARBA00023267"/>
    </source>
</evidence>
<dbReference type="Gene3D" id="2.40.50.100">
    <property type="match status" value="1"/>
</dbReference>
<sequence length="1241" mass="136899">VLVNDVVDGTLQIFRRISTYIVSIVFLIMNVLNVYRFDVLILIKILLSCISGMMISALAYLRSRNVARLTLRLSTMGSSRLLATVATAPLTPPKTKQFKKVMVANRGEIAIRVFRALNELNMTSVAIYSEQDKLSMHRLKADEAYLVGKGLPPVAAYLSISDIIDVACRNDIHAIHPGYGFLSERSDFAQACEDAGIVFIGPAPKVMARMGDKVAARQAALESGVKVVPGTPGPVTTVEEVRAFVKEHGTPIILKAAYGGGGRGMRRVDNEEDVKGSFERAFSEALSSFGDGSLFVEKFIERPRHIEVQIFGDNYGDIVHLYERDCSVQRRHQKVVEIAPAPALPPGVRENILNDALKIARYVGYNNAGTVEFLVDRNGKHYFIEVNARLQVEHTVSEEITGVDLVQAQIRVAEGKRLQDIKISQDAIHVNGCAIQCRVTTENPALGFQPDSGRIEVFRSGEGMGIRLDSASTFAGSIISPHYDSLLVKVIAHARNHPNAASKMIRALKEFRIRGVKTNIPFLLNVLQQPSFLDASVDTYFIDEHPELFTFKPSQNRAQKLLAYLGEVAVNGPTTPLATKLLPAHVNPPVPTIAAGESPPYAFKDLLRKDGPEAFAKAVRNNPGCLITDTTFRDAHQSLLATRVRTYDLAKIAPYVSHSLSNLFSIENWGGATFDVSMRFLHECPWERLELLRKLVPNIPFQMLLRGANAVGYSSYPDNVVYRFCDLAVKCGMDVFRVFDSLNYLPNMYVGMDAVGKAGGVIEAAISYTGDVCDPTRTKYDLKYYVDIAEKLIKAGTHILAIKDMAGVMKPAAATLLVGTLREKFPDVPIHIHTHDTAGAGVASMLACAYAGADIIDAAVDSMSGMTSQPSMGAIVAALENTGYSTGLNLDSISRYSAYWESARQLYGPFECAVTMKSGNADVYKHEIPGGQYTNLQFQAFSLGLAEQFDEVKRMYREANLALGDLIKVTPSSKVVGDLAQFMVQNHLDRQTLVDRAEDLSFPKSVVQFFQGLIGQPPYGFPEPLRTKVLRGLPKFEGRPGENLEPVDFNKMKEDLEAKHGRKLRDEDVMTSAMFPKEFDEFEQFRQHYGPVDKLRTRPFFTGLDVAEEIDVDIDRGKTLAIKLLAIGKLNNRGEREVFFDLNGQMRTIFVEDKEASKEIVTRPRAKPGVRGSIGAPMPGEILELKVKEGDKVEQKAPLFVLSAMKMEMVIDSPIAGTVKKIYCDPKTRVAAGDLVVEVEP</sequence>
<dbReference type="Pfam" id="PF00682">
    <property type="entry name" value="HMGL-like"/>
    <property type="match status" value="1"/>
</dbReference>
<dbReference type="Pfam" id="PF02786">
    <property type="entry name" value="CPSase_L_D2"/>
    <property type="match status" value="1"/>
</dbReference>
<evidence type="ECO:0000256" key="3">
    <source>
        <dbReference type="ARBA" id="ARBA00022598"/>
    </source>
</evidence>
<dbReference type="FunFam" id="3.30.470.20:FF:000012">
    <property type="entry name" value="Pyruvate carboxylase"/>
    <property type="match status" value="1"/>
</dbReference>
<dbReference type="InterPro" id="IPR000089">
    <property type="entry name" value="Biotin_lipoyl"/>
</dbReference>
<keyword evidence="9" id="KW-1133">Transmembrane helix</keyword>
<dbReference type="PROSITE" id="PS50991">
    <property type="entry name" value="PYR_CT"/>
    <property type="match status" value="1"/>
</dbReference>
<dbReference type="SUPFAM" id="SSF51569">
    <property type="entry name" value="Aldolase"/>
    <property type="match status" value="1"/>
</dbReference>
<dbReference type="InterPro" id="IPR005482">
    <property type="entry name" value="Biotin_COase_C"/>
</dbReference>
<evidence type="ECO:0000256" key="4">
    <source>
        <dbReference type="ARBA" id="ARBA00022723"/>
    </source>
</evidence>
<dbReference type="InterPro" id="IPR000891">
    <property type="entry name" value="PYR_CT"/>
</dbReference>
<evidence type="ECO:0000256" key="5">
    <source>
        <dbReference type="ARBA" id="ARBA00022741"/>
    </source>
</evidence>
<dbReference type="CDD" id="cd06850">
    <property type="entry name" value="biotinyl_domain"/>
    <property type="match status" value="1"/>
</dbReference>
<feature type="domain" description="Pyruvate carboxyltransferase" evidence="13">
    <location>
        <begin position="625"/>
        <end position="894"/>
    </location>
</feature>
<dbReference type="Gene3D" id="3.20.20.70">
    <property type="entry name" value="Aldolase class I"/>
    <property type="match status" value="1"/>
</dbReference>
<feature type="transmembrane region" description="Helical" evidence="9">
    <location>
        <begin position="13"/>
        <end position="32"/>
    </location>
</feature>
<dbReference type="GO" id="GO:0005737">
    <property type="term" value="C:cytoplasm"/>
    <property type="evidence" value="ECO:0007669"/>
    <property type="project" value="TreeGrafter"/>
</dbReference>
<dbReference type="FunFam" id="2.40.50.100:FF:000003">
    <property type="entry name" value="Acetyl-CoA carboxylase biotin carboxyl carrier protein"/>
    <property type="match status" value="1"/>
</dbReference>
<dbReference type="NCBIfam" id="TIGR01235">
    <property type="entry name" value="pyruv_carbox"/>
    <property type="match status" value="1"/>
</dbReference>
<dbReference type="AlphaFoldDB" id="A0A915CJA5"/>
<dbReference type="Pfam" id="PF00289">
    <property type="entry name" value="Biotin_carb_N"/>
    <property type="match status" value="1"/>
</dbReference>
<dbReference type="SUPFAM" id="SSF52440">
    <property type="entry name" value="PreATP-grasp domain"/>
    <property type="match status" value="1"/>
</dbReference>
<dbReference type="FunFam" id="3.20.20.70:FF:000033">
    <property type="entry name" value="Pyruvate carboxylase"/>
    <property type="match status" value="1"/>
</dbReference>
<comment type="cofactor">
    <cofactor evidence="1">
        <name>biotin</name>
        <dbReference type="ChEBI" id="CHEBI:57586"/>
    </cofactor>
</comment>
<dbReference type="PROSITE" id="PS50968">
    <property type="entry name" value="BIOTINYL_LIPOYL"/>
    <property type="match status" value="1"/>
</dbReference>
<accession>A0A915CJA5</accession>
<evidence type="ECO:0000259" key="10">
    <source>
        <dbReference type="PROSITE" id="PS50968"/>
    </source>
</evidence>
<dbReference type="PANTHER" id="PTHR43778:SF2">
    <property type="entry name" value="PYRUVATE CARBOXYLASE, MITOCHONDRIAL"/>
    <property type="match status" value="1"/>
</dbReference>
<evidence type="ECO:0000313" key="15">
    <source>
        <dbReference type="WBParaSite" id="PgR202_g003_t01"/>
    </source>
</evidence>
<keyword evidence="9" id="KW-0812">Transmembrane</keyword>
<dbReference type="GO" id="GO:0004736">
    <property type="term" value="F:pyruvate carboxylase activity"/>
    <property type="evidence" value="ECO:0007669"/>
    <property type="project" value="UniProtKB-EC"/>
</dbReference>
<feature type="domain" description="ATP-grasp" evidence="11">
    <location>
        <begin position="217"/>
        <end position="414"/>
    </location>
</feature>
<dbReference type="InterPro" id="IPR055268">
    <property type="entry name" value="PCB-like"/>
</dbReference>
<evidence type="ECO:0000256" key="2">
    <source>
        <dbReference type="ARBA" id="ARBA00013057"/>
    </source>
</evidence>
<dbReference type="GO" id="GO:0046872">
    <property type="term" value="F:metal ion binding"/>
    <property type="evidence" value="ECO:0007669"/>
    <property type="project" value="UniProtKB-KW"/>
</dbReference>
<protein>
    <recommendedName>
        <fullName evidence="2">pyruvate carboxylase</fullName>
        <ecNumber evidence="2">6.4.1.1</ecNumber>
    </recommendedName>
</protein>
<feature type="domain" description="Biotin carboxylation" evidence="12">
    <location>
        <begin position="97"/>
        <end position="547"/>
    </location>
</feature>
<dbReference type="SUPFAM" id="SSF51230">
    <property type="entry name" value="Single hybrid motif"/>
    <property type="match status" value="1"/>
</dbReference>
<evidence type="ECO:0000256" key="9">
    <source>
        <dbReference type="SAM" id="Phobius"/>
    </source>
</evidence>
<evidence type="ECO:0000259" key="13">
    <source>
        <dbReference type="PROSITE" id="PS50991"/>
    </source>
</evidence>
<dbReference type="SUPFAM" id="SSF51246">
    <property type="entry name" value="Rudiment single hybrid motif"/>
    <property type="match status" value="1"/>
</dbReference>
<dbReference type="InterPro" id="IPR005481">
    <property type="entry name" value="BC-like_N"/>
</dbReference>
<dbReference type="InterPro" id="IPR011054">
    <property type="entry name" value="Rudment_hybrid_motif"/>
</dbReference>
<name>A0A915CJA5_PARUN</name>
<dbReference type="PANTHER" id="PTHR43778">
    <property type="entry name" value="PYRUVATE CARBOXYLASE"/>
    <property type="match status" value="1"/>
</dbReference>
<keyword evidence="9" id="KW-0472">Membrane</keyword>
<evidence type="ECO:0000256" key="6">
    <source>
        <dbReference type="ARBA" id="ARBA00022840"/>
    </source>
</evidence>
<evidence type="ECO:0000256" key="8">
    <source>
        <dbReference type="PROSITE-ProRule" id="PRU00409"/>
    </source>
</evidence>
<dbReference type="EC" id="6.4.1.1" evidence="2"/>
<dbReference type="InterPro" id="IPR011053">
    <property type="entry name" value="Single_hybrid_motif"/>
</dbReference>
<evidence type="ECO:0000313" key="14">
    <source>
        <dbReference type="Proteomes" id="UP000887569"/>
    </source>
</evidence>
<dbReference type="InterPro" id="IPR013785">
    <property type="entry name" value="Aldolase_TIM"/>
</dbReference>
<dbReference type="SUPFAM" id="SSF56059">
    <property type="entry name" value="Glutathione synthetase ATP-binding domain-like"/>
    <property type="match status" value="1"/>
</dbReference>
<dbReference type="Pfam" id="PF00364">
    <property type="entry name" value="Biotin_lipoyl"/>
    <property type="match status" value="1"/>
</dbReference>
<dbReference type="InterPro" id="IPR011761">
    <property type="entry name" value="ATP-grasp"/>
</dbReference>
<evidence type="ECO:0000259" key="11">
    <source>
        <dbReference type="PROSITE" id="PS50975"/>
    </source>
</evidence>
<dbReference type="Pfam" id="PF02785">
    <property type="entry name" value="Biotin_carb_C"/>
    <property type="match status" value="1"/>
</dbReference>
<keyword evidence="5 8" id="KW-0547">Nucleotide-binding</keyword>
<dbReference type="InterPro" id="IPR003379">
    <property type="entry name" value="Carboxylase_cons_dom"/>
</dbReference>
<dbReference type="SUPFAM" id="SSF89000">
    <property type="entry name" value="post-HMGL domain-like"/>
    <property type="match status" value="1"/>
</dbReference>
<keyword evidence="6 8" id="KW-0067">ATP-binding</keyword>
<dbReference type="NCBIfam" id="NF009554">
    <property type="entry name" value="PRK12999.1"/>
    <property type="match status" value="1"/>
</dbReference>
<evidence type="ECO:0000259" key="12">
    <source>
        <dbReference type="PROSITE" id="PS50979"/>
    </source>
</evidence>